<name>A0ABP5U831_9ACTN</name>
<organism evidence="2 3">
    <name type="scientific">Dactylosporangium salmoneum</name>
    <dbReference type="NCBI Taxonomy" id="53361"/>
    <lineage>
        <taxon>Bacteria</taxon>
        <taxon>Bacillati</taxon>
        <taxon>Actinomycetota</taxon>
        <taxon>Actinomycetes</taxon>
        <taxon>Micromonosporales</taxon>
        <taxon>Micromonosporaceae</taxon>
        <taxon>Dactylosporangium</taxon>
    </lineage>
</organism>
<evidence type="ECO:0000313" key="2">
    <source>
        <dbReference type="EMBL" id="GAA2372318.1"/>
    </source>
</evidence>
<protein>
    <recommendedName>
        <fullName evidence="4">Methyltransferase type 11 domain-containing protein</fullName>
    </recommendedName>
</protein>
<gene>
    <name evidence="2" type="ORF">GCM10010170_074520</name>
</gene>
<accession>A0ABP5U831</accession>
<feature type="compositionally biased region" description="Basic and acidic residues" evidence="1">
    <location>
        <begin position="120"/>
        <end position="149"/>
    </location>
</feature>
<proteinExistence type="predicted"/>
<evidence type="ECO:0000256" key="1">
    <source>
        <dbReference type="SAM" id="MobiDB-lite"/>
    </source>
</evidence>
<keyword evidence="3" id="KW-1185">Reference proteome</keyword>
<reference evidence="3" key="1">
    <citation type="journal article" date="2019" name="Int. J. Syst. Evol. Microbiol.">
        <title>The Global Catalogue of Microorganisms (GCM) 10K type strain sequencing project: providing services to taxonomists for standard genome sequencing and annotation.</title>
        <authorList>
            <consortium name="The Broad Institute Genomics Platform"/>
            <consortium name="The Broad Institute Genome Sequencing Center for Infectious Disease"/>
            <person name="Wu L."/>
            <person name="Ma J."/>
        </authorList>
    </citation>
    <scope>NUCLEOTIDE SEQUENCE [LARGE SCALE GENOMIC DNA]</scope>
    <source>
        <strain evidence="3">JCM 3272</strain>
    </source>
</reference>
<evidence type="ECO:0008006" key="4">
    <source>
        <dbReference type="Google" id="ProtNLM"/>
    </source>
</evidence>
<sequence length="165" mass="17380">MAAAAAGLVLPVGLAEASRVLRPGGTLLRAWHSATSGSPIRRPLTRSERWWSGLVDAVRDEFGDARRHELRYLTVCTAMASPADEPACGTATPRVSCGARCIAAADPGGSEAAEVQAVADDDRRERHGCAGEHRAKQPAGHERQERADDNADGQVGDIGQRHAPG</sequence>
<comment type="caution">
    <text evidence="2">The sequence shown here is derived from an EMBL/GenBank/DDBJ whole genome shotgun (WGS) entry which is preliminary data.</text>
</comment>
<evidence type="ECO:0000313" key="3">
    <source>
        <dbReference type="Proteomes" id="UP001501444"/>
    </source>
</evidence>
<dbReference type="Proteomes" id="UP001501444">
    <property type="component" value="Unassembled WGS sequence"/>
</dbReference>
<feature type="region of interest" description="Disordered" evidence="1">
    <location>
        <begin position="107"/>
        <end position="165"/>
    </location>
</feature>
<dbReference type="EMBL" id="BAAARV010000073">
    <property type="protein sequence ID" value="GAA2372318.1"/>
    <property type="molecule type" value="Genomic_DNA"/>
</dbReference>